<evidence type="ECO:0000313" key="2">
    <source>
        <dbReference type="EMBL" id="MBD7960173.1"/>
    </source>
</evidence>
<gene>
    <name evidence="2" type="ORF">H9646_06735</name>
</gene>
<feature type="region of interest" description="Disordered" evidence="1">
    <location>
        <begin position="17"/>
        <end position="68"/>
    </location>
</feature>
<proteinExistence type="predicted"/>
<dbReference type="RefSeq" id="WP_191722577.1">
    <property type="nucleotide sequence ID" value="NZ_JACSQK010000003.1"/>
</dbReference>
<feature type="compositionally biased region" description="Polar residues" evidence="1">
    <location>
        <begin position="22"/>
        <end position="42"/>
    </location>
</feature>
<accession>A0ABR8S9M8</accession>
<sequence length="99" mass="11371">MFSNSVYTLQPAGLPHKVTLPIKNQPSNTPLKNVKNLTNESTNQKNQKDMQQQNQPKAIKTPSKNMHQHSNSKIAFAGFVTLIFYSRRNKAFYRQITPR</sequence>
<evidence type="ECO:0000313" key="3">
    <source>
        <dbReference type="Proteomes" id="UP000634919"/>
    </source>
</evidence>
<keyword evidence="3" id="KW-1185">Reference proteome</keyword>
<reference evidence="2 3" key="1">
    <citation type="submission" date="2020-08" db="EMBL/GenBank/DDBJ databases">
        <title>A Genomic Blueprint of the Chicken Gut Microbiome.</title>
        <authorList>
            <person name="Gilroy R."/>
            <person name="Ravi A."/>
            <person name="Getino M."/>
            <person name="Pursley I."/>
            <person name="Horton D.L."/>
            <person name="Alikhan N.-F."/>
            <person name="Baker D."/>
            <person name="Gharbi K."/>
            <person name="Hall N."/>
            <person name="Watson M."/>
            <person name="Adriaenssens E.M."/>
            <person name="Foster-Nyarko E."/>
            <person name="Jarju S."/>
            <person name="Secka A."/>
            <person name="Antonio M."/>
            <person name="Oren A."/>
            <person name="Chaudhuri R."/>
            <person name="La Ragione R.M."/>
            <person name="Hildebrand F."/>
            <person name="Pallen M.J."/>
        </authorList>
    </citation>
    <scope>NUCLEOTIDE SEQUENCE [LARGE SCALE GENOMIC DNA]</scope>
    <source>
        <strain evidence="2 3">Sa2CVA6</strain>
    </source>
</reference>
<organism evidence="2 3">
    <name type="scientific">Comamonas avium</name>
    <dbReference type="NCBI Taxonomy" id="2762231"/>
    <lineage>
        <taxon>Bacteria</taxon>
        <taxon>Pseudomonadati</taxon>
        <taxon>Pseudomonadota</taxon>
        <taxon>Betaproteobacteria</taxon>
        <taxon>Burkholderiales</taxon>
        <taxon>Comamonadaceae</taxon>
        <taxon>Comamonas</taxon>
    </lineage>
</organism>
<feature type="compositionally biased region" description="Low complexity" evidence="1">
    <location>
        <begin position="43"/>
        <end position="57"/>
    </location>
</feature>
<dbReference type="Proteomes" id="UP000634919">
    <property type="component" value="Unassembled WGS sequence"/>
</dbReference>
<comment type="caution">
    <text evidence="2">The sequence shown here is derived from an EMBL/GenBank/DDBJ whole genome shotgun (WGS) entry which is preliminary data.</text>
</comment>
<dbReference type="EMBL" id="JACSQK010000003">
    <property type="protein sequence ID" value="MBD7960173.1"/>
    <property type="molecule type" value="Genomic_DNA"/>
</dbReference>
<evidence type="ECO:0000256" key="1">
    <source>
        <dbReference type="SAM" id="MobiDB-lite"/>
    </source>
</evidence>
<protein>
    <submittedName>
        <fullName evidence="2">Uncharacterized protein</fullName>
    </submittedName>
</protein>
<name>A0ABR8S9M8_9BURK</name>